<sequence>MKKNNFYVITGGPGVGKTTLLNELTQTGYLTIEEEARKIIKEQVANGGDGLPWKNKTVYAQLMLDASVKTFEKISSSGFLGPIFFDRGILDTVCYMRMENIPVSKDIIEIVGKCTYNRKIFILPPWEEIYETDTERKQSWKEAV</sequence>
<dbReference type="Gene3D" id="3.40.50.300">
    <property type="entry name" value="P-loop containing nucleotide triphosphate hydrolases"/>
    <property type="match status" value="1"/>
</dbReference>
<name>A0ABV7JMN6_9SPHI</name>
<dbReference type="InterPro" id="IPR027417">
    <property type="entry name" value="P-loop_NTPase"/>
</dbReference>
<keyword evidence="3" id="KW-1185">Reference proteome</keyword>
<accession>A0ABV7JMN6</accession>
<evidence type="ECO:0000313" key="3">
    <source>
        <dbReference type="Proteomes" id="UP001595526"/>
    </source>
</evidence>
<dbReference type="Proteomes" id="UP001595526">
    <property type="component" value="Unassembled WGS sequence"/>
</dbReference>
<dbReference type="InterPro" id="IPR038727">
    <property type="entry name" value="NadR/Ttd14_AAA_dom"/>
</dbReference>
<feature type="domain" description="NadR/Ttd14 AAA" evidence="1">
    <location>
        <begin position="7"/>
        <end position="143"/>
    </location>
</feature>
<reference evidence="3" key="1">
    <citation type="journal article" date="2019" name="Int. J. Syst. Evol. Microbiol.">
        <title>The Global Catalogue of Microorganisms (GCM) 10K type strain sequencing project: providing services to taxonomists for standard genome sequencing and annotation.</title>
        <authorList>
            <consortium name="The Broad Institute Genomics Platform"/>
            <consortium name="The Broad Institute Genome Sequencing Center for Infectious Disease"/>
            <person name="Wu L."/>
            <person name="Ma J."/>
        </authorList>
    </citation>
    <scope>NUCLEOTIDE SEQUENCE [LARGE SCALE GENOMIC DNA]</scope>
    <source>
        <strain evidence="3">KCTC 52416</strain>
    </source>
</reference>
<dbReference type="Pfam" id="PF13521">
    <property type="entry name" value="AAA_28"/>
    <property type="match status" value="1"/>
</dbReference>
<dbReference type="SUPFAM" id="SSF52540">
    <property type="entry name" value="P-loop containing nucleoside triphosphate hydrolases"/>
    <property type="match status" value="1"/>
</dbReference>
<gene>
    <name evidence="2" type="ORF">ACFOET_10830</name>
</gene>
<evidence type="ECO:0000313" key="2">
    <source>
        <dbReference type="EMBL" id="MFC3198104.1"/>
    </source>
</evidence>
<dbReference type="EMBL" id="JBHRTA010000030">
    <property type="protein sequence ID" value="MFC3198104.1"/>
    <property type="molecule type" value="Genomic_DNA"/>
</dbReference>
<organism evidence="2 3">
    <name type="scientific">Parapedobacter deserti</name>
    <dbReference type="NCBI Taxonomy" id="1912957"/>
    <lineage>
        <taxon>Bacteria</taxon>
        <taxon>Pseudomonadati</taxon>
        <taxon>Bacteroidota</taxon>
        <taxon>Sphingobacteriia</taxon>
        <taxon>Sphingobacteriales</taxon>
        <taxon>Sphingobacteriaceae</taxon>
        <taxon>Parapedobacter</taxon>
    </lineage>
</organism>
<dbReference type="RefSeq" id="WP_379022431.1">
    <property type="nucleotide sequence ID" value="NZ_JBHRTA010000030.1"/>
</dbReference>
<evidence type="ECO:0000259" key="1">
    <source>
        <dbReference type="Pfam" id="PF13521"/>
    </source>
</evidence>
<comment type="caution">
    <text evidence="2">The sequence shown here is derived from an EMBL/GenBank/DDBJ whole genome shotgun (WGS) entry which is preliminary data.</text>
</comment>
<proteinExistence type="predicted"/>
<protein>
    <submittedName>
        <fullName evidence="2">AAA family ATPase</fullName>
    </submittedName>
</protein>